<dbReference type="RefSeq" id="XP_002177273.1">
    <property type="nucleotide sequence ID" value="XM_002177237.1"/>
</dbReference>
<proteinExistence type="predicted"/>
<dbReference type="InterPro" id="IPR043502">
    <property type="entry name" value="DNA/RNA_pol_sf"/>
</dbReference>
<dbReference type="PANTHER" id="PTHR10133:SF27">
    <property type="entry name" value="DNA POLYMERASE NU"/>
    <property type="match status" value="1"/>
</dbReference>
<dbReference type="eggNOG" id="KOG0950">
    <property type="taxonomic scope" value="Eukaryota"/>
</dbReference>
<reference evidence="3 4" key="1">
    <citation type="journal article" date="2008" name="Nature">
        <title>The Phaeodactylum genome reveals the evolutionary history of diatom genomes.</title>
        <authorList>
            <person name="Bowler C."/>
            <person name="Allen A.E."/>
            <person name="Badger J.H."/>
            <person name="Grimwood J."/>
            <person name="Jabbari K."/>
            <person name="Kuo A."/>
            <person name="Maheswari U."/>
            <person name="Martens C."/>
            <person name="Maumus F."/>
            <person name="Otillar R.P."/>
            <person name="Rayko E."/>
            <person name="Salamov A."/>
            <person name="Vandepoele K."/>
            <person name="Beszteri B."/>
            <person name="Gruber A."/>
            <person name="Heijde M."/>
            <person name="Katinka M."/>
            <person name="Mock T."/>
            <person name="Valentin K."/>
            <person name="Verret F."/>
            <person name="Berges J.A."/>
            <person name="Brownlee C."/>
            <person name="Cadoret J.P."/>
            <person name="Chiovitti A."/>
            <person name="Choi C.J."/>
            <person name="Coesel S."/>
            <person name="De Martino A."/>
            <person name="Detter J.C."/>
            <person name="Durkin C."/>
            <person name="Falciatore A."/>
            <person name="Fournet J."/>
            <person name="Haruta M."/>
            <person name="Huysman M.J."/>
            <person name="Jenkins B.D."/>
            <person name="Jiroutova K."/>
            <person name="Jorgensen R.E."/>
            <person name="Joubert Y."/>
            <person name="Kaplan A."/>
            <person name="Kroger N."/>
            <person name="Kroth P.G."/>
            <person name="La Roche J."/>
            <person name="Lindquist E."/>
            <person name="Lommer M."/>
            <person name="Martin-Jezequel V."/>
            <person name="Lopez P.J."/>
            <person name="Lucas S."/>
            <person name="Mangogna M."/>
            <person name="McGinnis K."/>
            <person name="Medlin L.K."/>
            <person name="Montsant A."/>
            <person name="Oudot-Le Secq M.P."/>
            <person name="Napoli C."/>
            <person name="Obornik M."/>
            <person name="Parker M.S."/>
            <person name="Petit J.L."/>
            <person name="Porcel B.M."/>
            <person name="Poulsen N."/>
            <person name="Robison M."/>
            <person name="Rychlewski L."/>
            <person name="Rynearson T.A."/>
            <person name="Schmutz J."/>
            <person name="Shapiro H."/>
            <person name="Siaut M."/>
            <person name="Stanley M."/>
            <person name="Sussman M.R."/>
            <person name="Taylor A.R."/>
            <person name="Vardi A."/>
            <person name="von Dassow P."/>
            <person name="Vyverman W."/>
            <person name="Willis A."/>
            <person name="Wyrwicz L.S."/>
            <person name="Rokhsar D.S."/>
            <person name="Weissenbach J."/>
            <person name="Armbrust E.V."/>
            <person name="Green B.R."/>
            <person name="Van de Peer Y."/>
            <person name="Grigoriev I.V."/>
        </authorList>
    </citation>
    <scope>NUCLEOTIDE SEQUENCE [LARGE SCALE GENOMIC DNA]</scope>
    <source>
        <strain evidence="3 4">CCAP 1055/1</strain>
    </source>
</reference>
<evidence type="ECO:0000259" key="2">
    <source>
        <dbReference type="SMART" id="SM00482"/>
    </source>
</evidence>
<dbReference type="SUPFAM" id="SSF53098">
    <property type="entry name" value="Ribonuclease H-like"/>
    <property type="match status" value="1"/>
</dbReference>
<dbReference type="PANTHER" id="PTHR10133">
    <property type="entry name" value="DNA POLYMERASE I"/>
    <property type="match status" value="1"/>
</dbReference>
<dbReference type="GO" id="GO:0006302">
    <property type="term" value="P:double-strand break repair"/>
    <property type="evidence" value="ECO:0007669"/>
    <property type="project" value="TreeGrafter"/>
</dbReference>
<dbReference type="InterPro" id="IPR002562">
    <property type="entry name" value="3'-5'_exonuclease_dom"/>
</dbReference>
<feature type="domain" description="DNA-directed DNA polymerase family A palm" evidence="2">
    <location>
        <begin position="504"/>
        <end position="732"/>
    </location>
</feature>
<protein>
    <submittedName>
        <fullName evidence="3">Pol1-like DNA polymerase</fullName>
    </submittedName>
</protein>
<evidence type="ECO:0000256" key="1">
    <source>
        <dbReference type="ARBA" id="ARBA00022705"/>
    </source>
</evidence>
<dbReference type="Pfam" id="PF01612">
    <property type="entry name" value="DNA_pol_A_exo1"/>
    <property type="match status" value="1"/>
</dbReference>
<dbReference type="AlphaFoldDB" id="B7FPT9"/>
<dbReference type="Pfam" id="PF00476">
    <property type="entry name" value="DNA_pol_A"/>
    <property type="match status" value="2"/>
</dbReference>
<dbReference type="SMART" id="SM00482">
    <property type="entry name" value="POLAc"/>
    <property type="match status" value="1"/>
</dbReference>
<evidence type="ECO:0000313" key="4">
    <source>
        <dbReference type="Proteomes" id="UP000000759"/>
    </source>
</evidence>
<dbReference type="OrthoDB" id="275278at2759"/>
<dbReference type="GeneID" id="7196510"/>
<keyword evidence="1" id="KW-0235">DNA replication</keyword>
<sequence length="774" mass="87490">VTIVRTKAQAQKVLKRLFAADPSIFHACDTEVMAIDLKSVGPVGNGYVTCASVYSGPDFDYGLGEGPGSCLWIDNLDDAAGILQEFKAWFENPRFLKVWHNYGFDRHVMWNEGIDVQGLGGDTMHMARLQDTCRSKMAKGGGYSLEALTADLLSRRKQPMKELFGVHRLRKDGSEGALVDIPPVESMQRDPESRSMWIKYSCYDAEGTWLLREELEKRLKMKPWIGNKNLWDYYFLHMRPFAEVLTDMERRGVRVNAKDYLFNVERKAREDRVHHSKIFREWAASKIGPDGLALNLSSATQLQALFFGGSENLKTKEQSETVRVVKVPRDEIPEDALHALENQSKAEAQRIRDHLLAPVQDKNIDDLETMSDDDLRDMLITRELQFAGTRGEMLDRLRADLEFTSGVLNAVSPTDQDGHLFTNTTLFLQAYENFGKEGCEALFSLCAIKSIDTMIATFLTSLQERVDNKSRVHCSLNLNTETGRLSSRGPNLQNQPALEKDTYQIRKAFEASPGNNLIVADYGQLELRLLASMTGCKSMIEAFEAGGDFHSRTAMDMFDYVKAKVDSGEALLEWDYAKGDPPKPLVKDLFASERRKAKTLNFSIAYGKTAFGLSDDWGVTLQEAEEMLKAWYKARPEVDVWQTQVKLTARNHGYTRTLMGRYRDLPEAKSKRQKFAKQAERASINTPIQGGAADIAMMAMNKINANEKLKALGWILLLQVHDEVMLEGPEETAKEAFDEVLNNMQEPWVFGLMKTAVPLLVDGSYTHKTWYDAK</sequence>
<name>B7FPT9_PHATC</name>
<dbReference type="InterPro" id="IPR036397">
    <property type="entry name" value="RNaseH_sf"/>
</dbReference>
<dbReference type="InterPro" id="IPR012337">
    <property type="entry name" value="RNaseH-like_sf"/>
</dbReference>
<dbReference type="GO" id="GO:0006261">
    <property type="term" value="P:DNA-templated DNA replication"/>
    <property type="evidence" value="ECO:0007669"/>
    <property type="project" value="InterPro"/>
</dbReference>
<dbReference type="GO" id="GO:0008408">
    <property type="term" value="F:3'-5' exonuclease activity"/>
    <property type="evidence" value="ECO:0007669"/>
    <property type="project" value="InterPro"/>
</dbReference>
<dbReference type="InterPro" id="IPR002298">
    <property type="entry name" value="DNA_polymerase_A"/>
</dbReference>
<dbReference type="InParanoid" id="B7FPT9"/>
<dbReference type="CDD" id="cd08640">
    <property type="entry name" value="DNA_pol_A_plastid_like"/>
    <property type="match status" value="1"/>
</dbReference>
<dbReference type="PaxDb" id="2850-Phatr51407"/>
<dbReference type="PRINTS" id="PR00868">
    <property type="entry name" value="DNAPOLI"/>
</dbReference>
<dbReference type="SUPFAM" id="SSF56672">
    <property type="entry name" value="DNA/RNA polymerases"/>
    <property type="match status" value="1"/>
</dbReference>
<dbReference type="Gene3D" id="3.30.70.370">
    <property type="match status" value="1"/>
</dbReference>
<evidence type="ECO:0000313" key="3">
    <source>
        <dbReference type="EMBL" id="EEC51736.1"/>
    </source>
</evidence>
<dbReference type="STRING" id="556484.B7FPT9"/>
<dbReference type="InterPro" id="IPR001098">
    <property type="entry name" value="DNA-dir_DNA_pol_A_palm_dom"/>
</dbReference>
<dbReference type="Gene3D" id="3.30.420.10">
    <property type="entry name" value="Ribonuclease H-like superfamily/Ribonuclease H"/>
    <property type="match status" value="1"/>
</dbReference>
<dbReference type="KEGG" id="pti:PHATRDRAFT_51407"/>
<dbReference type="Proteomes" id="UP000000759">
    <property type="component" value="Chromosome 1"/>
</dbReference>
<accession>B7FPT9</accession>
<gene>
    <name evidence="3" type="ORF">PHATRDRAFT_51407</name>
</gene>
<dbReference type="EMBL" id="CM000605">
    <property type="protein sequence ID" value="EEC51736.1"/>
    <property type="molecule type" value="Genomic_DNA"/>
</dbReference>
<dbReference type="GO" id="GO:0003677">
    <property type="term" value="F:DNA binding"/>
    <property type="evidence" value="ECO:0007669"/>
    <property type="project" value="InterPro"/>
</dbReference>
<dbReference type="Gene3D" id="1.10.150.20">
    <property type="entry name" value="5' to 3' exonuclease, C-terminal subdomain"/>
    <property type="match status" value="1"/>
</dbReference>
<organism evidence="3 4">
    <name type="scientific">Phaeodactylum tricornutum (strain CCAP 1055/1)</name>
    <dbReference type="NCBI Taxonomy" id="556484"/>
    <lineage>
        <taxon>Eukaryota</taxon>
        <taxon>Sar</taxon>
        <taxon>Stramenopiles</taxon>
        <taxon>Ochrophyta</taxon>
        <taxon>Bacillariophyta</taxon>
        <taxon>Bacillariophyceae</taxon>
        <taxon>Bacillariophycidae</taxon>
        <taxon>Naviculales</taxon>
        <taxon>Phaeodactylaceae</taxon>
        <taxon>Phaeodactylum</taxon>
    </lineage>
</organism>
<dbReference type="FunFam" id="3.30.420.10:FF:000051">
    <property type="entry name" value="DNA polymerase I"/>
    <property type="match status" value="1"/>
</dbReference>
<feature type="non-terminal residue" evidence="3">
    <location>
        <position position="1"/>
    </location>
</feature>
<keyword evidence="4" id="KW-1185">Reference proteome</keyword>
<dbReference type="GO" id="GO:0003887">
    <property type="term" value="F:DNA-directed DNA polymerase activity"/>
    <property type="evidence" value="ECO:0007669"/>
    <property type="project" value="InterPro"/>
</dbReference>
<reference evidence="4" key="2">
    <citation type="submission" date="2008-08" db="EMBL/GenBank/DDBJ databases">
        <authorList>
            <consortium name="Diatom Consortium"/>
            <person name="Grigoriev I."/>
            <person name="Grimwood J."/>
            <person name="Kuo A."/>
            <person name="Otillar R.P."/>
            <person name="Salamov A."/>
            <person name="Detter J.C."/>
            <person name="Lindquist E."/>
            <person name="Shapiro H."/>
            <person name="Lucas S."/>
            <person name="Glavina del Rio T."/>
            <person name="Pitluck S."/>
            <person name="Rokhsar D."/>
            <person name="Bowler C."/>
        </authorList>
    </citation>
    <scope>GENOME REANNOTATION</scope>
    <source>
        <strain evidence="4">CCAP 1055/1</strain>
    </source>
</reference>